<dbReference type="EMBL" id="ANOH01000263">
    <property type="protein sequence ID" value="EMI54711.1"/>
    <property type="molecule type" value="Genomic_DNA"/>
</dbReference>
<dbReference type="AlphaFoldDB" id="M5UA56"/>
<comment type="caution">
    <text evidence="1">The sequence shown here is derived from an EMBL/GenBank/DDBJ whole genome shotgun (WGS) entry which is preliminary data.</text>
</comment>
<name>M5UA56_9BACT</name>
<reference evidence="1 2" key="1">
    <citation type="journal article" date="2013" name="Mar. Genomics">
        <title>Expression of sulfatases in Rhodopirellula baltica and the diversity of sulfatases in the genus Rhodopirellula.</title>
        <authorList>
            <person name="Wegner C.E."/>
            <person name="Richter-Heitmann T."/>
            <person name="Klindworth A."/>
            <person name="Klockow C."/>
            <person name="Richter M."/>
            <person name="Achstetter T."/>
            <person name="Glockner F.O."/>
            <person name="Harder J."/>
        </authorList>
    </citation>
    <scope>NUCLEOTIDE SEQUENCE [LARGE SCALE GENOMIC DNA]</scope>
    <source>
        <strain evidence="1 2">SM41</strain>
    </source>
</reference>
<evidence type="ECO:0000313" key="2">
    <source>
        <dbReference type="Proteomes" id="UP000011885"/>
    </source>
</evidence>
<sequence>MGKVGSSSIYESLKRHYDGPVFHAHSLSPRVVEKTHRWLYQWTVVEKQPARVISLTREPISRNISEFFQNLEVFFDESPANIQQSPEELQKTFLAKHWHDWSLNWFDTEINANFNIDVYDKAFPETGTCQYSHQNIELLVLRSELDDKDKVTAICNFLSLERFKLVNKNIGQQKDYSQTYKLFLERARFPREYIDMICESKYFRHFYSAEEIAAARKRWSA</sequence>
<dbReference type="InterPro" id="IPR018831">
    <property type="entry name" value="Uncharacterised_NKWYS"/>
</dbReference>
<dbReference type="SUPFAM" id="SSF52540">
    <property type="entry name" value="P-loop containing nucleoside triphosphate hydrolases"/>
    <property type="match status" value="1"/>
</dbReference>
<organism evidence="1 2">
    <name type="scientific">Rhodopirellula sallentina SM41</name>
    <dbReference type="NCBI Taxonomy" id="1263870"/>
    <lineage>
        <taxon>Bacteria</taxon>
        <taxon>Pseudomonadati</taxon>
        <taxon>Planctomycetota</taxon>
        <taxon>Planctomycetia</taxon>
        <taxon>Pirellulales</taxon>
        <taxon>Pirellulaceae</taxon>
        <taxon>Rhodopirellula</taxon>
    </lineage>
</organism>
<dbReference type="PATRIC" id="fig|1263870.3.peg.4058"/>
<gene>
    <name evidence="1" type="ORF">RSSM_03827</name>
</gene>
<proteinExistence type="predicted"/>
<dbReference type="Proteomes" id="UP000011885">
    <property type="component" value="Unassembled WGS sequence"/>
</dbReference>
<evidence type="ECO:0000313" key="1">
    <source>
        <dbReference type="EMBL" id="EMI54711.1"/>
    </source>
</evidence>
<keyword evidence="2" id="KW-1185">Reference proteome</keyword>
<accession>M5UA56</accession>
<protein>
    <submittedName>
        <fullName evidence="1">Uncharacterized protein</fullName>
    </submittedName>
</protein>
<dbReference type="InterPro" id="IPR027417">
    <property type="entry name" value="P-loop_NTPase"/>
</dbReference>
<dbReference type="Pfam" id="PF10364">
    <property type="entry name" value="NKWYS"/>
    <property type="match status" value="1"/>
</dbReference>